<dbReference type="AlphaFoldDB" id="M0H720"/>
<keyword evidence="2" id="KW-1185">Reference proteome</keyword>
<reference evidence="1 2" key="1">
    <citation type="journal article" date="2014" name="PLoS Genet.">
        <title>Phylogenetically driven sequencing of extremely halophilic archaea reveals strategies for static and dynamic osmo-response.</title>
        <authorList>
            <person name="Becker E.A."/>
            <person name="Seitzer P.M."/>
            <person name="Tritt A."/>
            <person name="Larsen D."/>
            <person name="Krusor M."/>
            <person name="Yao A.I."/>
            <person name="Wu D."/>
            <person name="Madern D."/>
            <person name="Eisen J.A."/>
            <person name="Darling A.E."/>
            <person name="Facciotti M.T."/>
        </authorList>
    </citation>
    <scope>NUCLEOTIDE SEQUENCE [LARGE SCALE GENOMIC DNA]</scope>
    <source>
        <strain evidence="1 2">ATCC BAA-1513</strain>
    </source>
</reference>
<evidence type="ECO:0000313" key="2">
    <source>
        <dbReference type="Proteomes" id="UP000011612"/>
    </source>
</evidence>
<dbReference type="EMBL" id="AOLK01000026">
    <property type="protein sequence ID" value="ELZ80285.1"/>
    <property type="molecule type" value="Genomic_DNA"/>
</dbReference>
<gene>
    <name evidence="1" type="ORF">C453_19465</name>
</gene>
<protein>
    <submittedName>
        <fullName evidence="1">Uncharacterized protein</fullName>
    </submittedName>
</protein>
<organism evidence="1 2">
    <name type="scientific">Haloferax elongans ATCC BAA-1513</name>
    <dbReference type="NCBI Taxonomy" id="1230453"/>
    <lineage>
        <taxon>Archaea</taxon>
        <taxon>Methanobacteriati</taxon>
        <taxon>Methanobacteriota</taxon>
        <taxon>Stenosarchaea group</taxon>
        <taxon>Halobacteria</taxon>
        <taxon>Halobacteriales</taxon>
        <taxon>Haloferacaceae</taxon>
        <taxon>Haloferax</taxon>
    </lineage>
</organism>
<evidence type="ECO:0000313" key="1">
    <source>
        <dbReference type="EMBL" id="ELZ80285.1"/>
    </source>
</evidence>
<comment type="caution">
    <text evidence="1">The sequence shown here is derived from an EMBL/GenBank/DDBJ whole genome shotgun (WGS) entry which is preliminary data.</text>
</comment>
<sequence>MLVTANNFIRSWKVRYLENIFIREDRLIVSEEGVSVTALSLVRSHVASIFRPTIINLRGWLRVCKFT</sequence>
<dbReference type="Proteomes" id="UP000011612">
    <property type="component" value="Unassembled WGS sequence"/>
</dbReference>
<name>M0H720_HALEO</name>
<accession>M0H720</accession>
<proteinExistence type="predicted"/>